<accession>A0A399EUQ0</accession>
<dbReference type="GO" id="GO:0006567">
    <property type="term" value="P:L-threonine catabolic process"/>
    <property type="evidence" value="ECO:0007669"/>
    <property type="project" value="InterPro"/>
</dbReference>
<dbReference type="EMBL" id="QWLA01000020">
    <property type="protein sequence ID" value="RIH87355.1"/>
    <property type="molecule type" value="Genomic_DNA"/>
</dbReference>
<dbReference type="PROSITE" id="PS00165">
    <property type="entry name" value="DEHYDRATASE_SER_THR"/>
    <property type="match status" value="1"/>
</dbReference>
<dbReference type="AlphaFoldDB" id="A0A399EUQ0"/>
<dbReference type="GO" id="GO:0006565">
    <property type="term" value="P:L-serine catabolic process"/>
    <property type="evidence" value="ECO:0007669"/>
    <property type="project" value="TreeGrafter"/>
</dbReference>
<dbReference type="GO" id="GO:0009097">
    <property type="term" value="P:isoleucine biosynthetic process"/>
    <property type="evidence" value="ECO:0007669"/>
    <property type="project" value="TreeGrafter"/>
</dbReference>
<comment type="cofactor">
    <cofactor evidence="1">
        <name>pyridoxal 5'-phosphate</name>
        <dbReference type="ChEBI" id="CHEBI:597326"/>
    </cofactor>
</comment>
<protein>
    <recommendedName>
        <fullName evidence="3">threonine ammonia-lyase</fullName>
        <ecNumber evidence="3">4.3.1.19</ecNumber>
    </recommendedName>
</protein>
<evidence type="ECO:0000256" key="2">
    <source>
        <dbReference type="ARBA" id="ARBA00010869"/>
    </source>
</evidence>
<dbReference type="PANTHER" id="PTHR48078:SF6">
    <property type="entry name" value="L-THREONINE DEHYDRATASE CATABOLIC TDCB"/>
    <property type="match status" value="1"/>
</dbReference>
<dbReference type="InterPro" id="IPR050147">
    <property type="entry name" value="Ser/Thr_Dehydratase"/>
</dbReference>
<dbReference type="SUPFAM" id="SSF53686">
    <property type="entry name" value="Tryptophan synthase beta subunit-like PLP-dependent enzymes"/>
    <property type="match status" value="1"/>
</dbReference>
<dbReference type="GO" id="GO:0003941">
    <property type="term" value="F:L-serine ammonia-lyase activity"/>
    <property type="evidence" value="ECO:0007669"/>
    <property type="project" value="TreeGrafter"/>
</dbReference>
<evidence type="ECO:0000256" key="5">
    <source>
        <dbReference type="ARBA" id="ARBA00023239"/>
    </source>
</evidence>
<dbReference type="Pfam" id="PF00291">
    <property type="entry name" value="PALP"/>
    <property type="match status" value="1"/>
</dbReference>
<evidence type="ECO:0000256" key="3">
    <source>
        <dbReference type="ARBA" id="ARBA00012096"/>
    </source>
</evidence>
<comment type="similarity">
    <text evidence="2">Belongs to the serine/threonine dehydratase family.</text>
</comment>
<dbReference type="InterPro" id="IPR036052">
    <property type="entry name" value="TrpB-like_PALP_sf"/>
</dbReference>
<evidence type="ECO:0000313" key="8">
    <source>
        <dbReference type="Proteomes" id="UP000265341"/>
    </source>
</evidence>
<dbReference type="InterPro" id="IPR044561">
    <property type="entry name" value="ACT_ThrD-II-like"/>
</dbReference>
<feature type="domain" description="ACT" evidence="6">
    <location>
        <begin position="329"/>
        <end position="409"/>
    </location>
</feature>
<dbReference type="CDD" id="cd01562">
    <property type="entry name" value="Thr-dehyd"/>
    <property type="match status" value="1"/>
</dbReference>
<dbReference type="GO" id="GO:0004794">
    <property type="term" value="F:threonine deaminase activity"/>
    <property type="evidence" value="ECO:0007669"/>
    <property type="project" value="UniProtKB-EC"/>
</dbReference>
<name>A0A399EUQ0_9DEIN</name>
<keyword evidence="4" id="KW-0663">Pyridoxal phosphate</keyword>
<dbReference type="PROSITE" id="PS51671">
    <property type="entry name" value="ACT"/>
    <property type="match status" value="1"/>
</dbReference>
<reference evidence="7 8" key="1">
    <citation type="submission" date="2018-08" db="EMBL/GenBank/DDBJ databases">
        <title>Meiothermus roseus NBRC 110900 genome sequencing project.</title>
        <authorList>
            <person name="Da Costa M.S."/>
            <person name="Albuquerque L."/>
            <person name="Raposo P."/>
            <person name="Froufe H.J.C."/>
            <person name="Barroso C.S."/>
            <person name="Egas C."/>
        </authorList>
    </citation>
    <scope>NUCLEOTIDE SEQUENCE [LARGE SCALE GENOMIC DNA]</scope>
    <source>
        <strain evidence="7 8">NBRC 110900</strain>
    </source>
</reference>
<dbReference type="InterPro" id="IPR001926">
    <property type="entry name" value="TrpB-like_PALP"/>
</dbReference>
<dbReference type="InterPro" id="IPR002912">
    <property type="entry name" value="ACT_dom"/>
</dbReference>
<sequence>MSVTLAEIRAAQKTLEGIVASTPLLADEALSRELGVRAYVKAECLQKSGSFKIRGAYNKISHLSKEEKARGVIAPSAGNHAQGVALAARLHGIRSVIVMPQYAPLTKVKATQALGAEVVLQGLTFDDAAAHARELAQRHGYTWVHAFDDEQVIAGQGTIGLEILAVLPEVSTLVVPIGGGGLISGVAIAAKGLKPSLRVVGVQAAGCAPVRPSLLAGHPVAVTAAQTIADGIAVKRPGDLTLPLIKQYVDDVVEVSDDEIARGIFHCVQNSKLVVEGAGAAGVAALLAGRVPLRSDDVVCTVLCGGNIDGNLLSRVIEQVLVRQGRYILLKLSLVDRPGALARIVEKVAEAGANVVDIFHRRALWLAPLGKVGVELVLEVRDDEHGREVVARLEGAGYHVERENLGLWPE</sequence>
<keyword evidence="5 7" id="KW-0456">Lyase</keyword>
<dbReference type="Gene3D" id="3.40.50.1100">
    <property type="match status" value="2"/>
</dbReference>
<proteinExistence type="inferred from homology"/>
<gene>
    <name evidence="7" type="primary">tdcB</name>
    <name evidence="7" type="ORF">Mrose_01333</name>
</gene>
<evidence type="ECO:0000313" key="7">
    <source>
        <dbReference type="EMBL" id="RIH87355.1"/>
    </source>
</evidence>
<dbReference type="InterPro" id="IPR005789">
    <property type="entry name" value="Thr_deHydtase_catblc"/>
</dbReference>
<dbReference type="FunFam" id="3.40.50.1100:FF:000007">
    <property type="entry name" value="L-threonine dehydratase catabolic TdcB"/>
    <property type="match status" value="1"/>
</dbReference>
<dbReference type="NCBIfam" id="TIGR01127">
    <property type="entry name" value="ilvA_1Cterm"/>
    <property type="match status" value="1"/>
</dbReference>
<comment type="caution">
    <text evidence="7">The sequence shown here is derived from an EMBL/GenBank/DDBJ whole genome shotgun (WGS) entry which is preliminary data.</text>
</comment>
<dbReference type="OrthoDB" id="9811476at2"/>
<dbReference type="EC" id="4.3.1.19" evidence="3"/>
<evidence type="ECO:0000256" key="1">
    <source>
        <dbReference type="ARBA" id="ARBA00001933"/>
    </source>
</evidence>
<evidence type="ECO:0000259" key="6">
    <source>
        <dbReference type="PROSITE" id="PS51671"/>
    </source>
</evidence>
<dbReference type="RefSeq" id="WP_119276725.1">
    <property type="nucleotide sequence ID" value="NZ_QWLA01000020.1"/>
</dbReference>
<evidence type="ECO:0000256" key="4">
    <source>
        <dbReference type="ARBA" id="ARBA00022898"/>
    </source>
</evidence>
<organism evidence="7 8">
    <name type="scientific">Calidithermus roseus</name>
    <dbReference type="NCBI Taxonomy" id="1644118"/>
    <lineage>
        <taxon>Bacteria</taxon>
        <taxon>Thermotogati</taxon>
        <taxon>Deinococcota</taxon>
        <taxon>Deinococci</taxon>
        <taxon>Thermales</taxon>
        <taxon>Thermaceae</taxon>
        <taxon>Calidithermus</taxon>
    </lineage>
</organism>
<dbReference type="InterPro" id="IPR000634">
    <property type="entry name" value="Ser/Thr_deHydtase_PyrdxlP-BS"/>
</dbReference>
<dbReference type="Proteomes" id="UP000265341">
    <property type="component" value="Unassembled WGS sequence"/>
</dbReference>
<dbReference type="CDD" id="cd04886">
    <property type="entry name" value="ACT_ThrD-II-like"/>
    <property type="match status" value="1"/>
</dbReference>
<dbReference type="GO" id="GO:0030170">
    <property type="term" value="F:pyridoxal phosphate binding"/>
    <property type="evidence" value="ECO:0007669"/>
    <property type="project" value="InterPro"/>
</dbReference>
<keyword evidence="8" id="KW-1185">Reference proteome</keyword>
<dbReference type="PANTHER" id="PTHR48078">
    <property type="entry name" value="THREONINE DEHYDRATASE, MITOCHONDRIAL-RELATED"/>
    <property type="match status" value="1"/>
</dbReference>